<feature type="domain" description="Lipoyl-binding" evidence="1">
    <location>
        <begin position="1"/>
        <end position="75"/>
    </location>
</feature>
<dbReference type="Proteomes" id="UP000317039">
    <property type="component" value="Chromosome"/>
</dbReference>
<protein>
    <submittedName>
        <fullName evidence="2">Biotin-requiring enzyme family protein</fullName>
    </submittedName>
</protein>
<dbReference type="PROSITE" id="PS50968">
    <property type="entry name" value="BIOTINYL_LIPOYL"/>
    <property type="match status" value="1"/>
</dbReference>
<dbReference type="KEGG" id="nod:FOH10_15605"/>
<dbReference type="CDD" id="cd06849">
    <property type="entry name" value="lipoyl_domain"/>
    <property type="match status" value="1"/>
</dbReference>
<dbReference type="Pfam" id="PF00364">
    <property type="entry name" value="Biotin_lipoyl"/>
    <property type="match status" value="1"/>
</dbReference>
<evidence type="ECO:0000313" key="2">
    <source>
        <dbReference type="EMBL" id="QDP79923.1"/>
    </source>
</evidence>
<dbReference type="EMBL" id="CP041695">
    <property type="protein sequence ID" value="QDP79923.1"/>
    <property type="molecule type" value="Genomic_DNA"/>
</dbReference>
<evidence type="ECO:0000313" key="3">
    <source>
        <dbReference type="Proteomes" id="UP000317039"/>
    </source>
</evidence>
<gene>
    <name evidence="2" type="ORF">FOH10_15605</name>
</gene>
<dbReference type="Gene3D" id="2.40.50.100">
    <property type="match status" value="1"/>
</dbReference>
<dbReference type="AlphaFoldDB" id="A0A516NLX9"/>
<dbReference type="InterPro" id="IPR011053">
    <property type="entry name" value="Single_hybrid_motif"/>
</dbReference>
<organism evidence="2 3">
    <name type="scientific">Nocardia otitidiscaviarum</name>
    <dbReference type="NCBI Taxonomy" id="1823"/>
    <lineage>
        <taxon>Bacteria</taxon>
        <taxon>Bacillati</taxon>
        <taxon>Actinomycetota</taxon>
        <taxon>Actinomycetes</taxon>
        <taxon>Mycobacteriales</taxon>
        <taxon>Nocardiaceae</taxon>
        <taxon>Nocardia</taxon>
    </lineage>
</organism>
<proteinExistence type="predicted"/>
<reference evidence="2 3" key="1">
    <citation type="submission" date="2019-07" db="EMBL/GenBank/DDBJ databases">
        <title>Complete Genome Sequence and Methylome Analysis of Nocardia otitidis-caviarum NEB252.</title>
        <authorList>
            <person name="Fomenkov A."/>
            <person name="Anton B.P."/>
            <person name="Vincze T."/>
            <person name="Roberts R.J."/>
        </authorList>
    </citation>
    <scope>NUCLEOTIDE SEQUENCE [LARGE SCALE GENOMIC DNA]</scope>
    <source>
        <strain evidence="2 3">NEB252</strain>
    </source>
</reference>
<name>A0A516NLX9_9NOCA</name>
<evidence type="ECO:0000259" key="1">
    <source>
        <dbReference type="PROSITE" id="PS50968"/>
    </source>
</evidence>
<dbReference type="SUPFAM" id="SSF51230">
    <property type="entry name" value="Single hybrid motif"/>
    <property type="match status" value="1"/>
</dbReference>
<accession>A0A516NLX9</accession>
<dbReference type="InterPro" id="IPR000089">
    <property type="entry name" value="Biotin_lipoyl"/>
</dbReference>
<sequence length="78" mass="8309">MEIRMPKLDVSMTDGTFLGWLVPDGTAVTEGEPLYTVGTDKVETEIPAPVGGVLRYGAVEVDADYPVGTPLGVLERES</sequence>